<dbReference type="OrthoDB" id="41532at2759"/>
<feature type="domain" description="N-acetyltransferase" evidence="1">
    <location>
        <begin position="64"/>
        <end position="208"/>
    </location>
</feature>
<dbReference type="PROSITE" id="PS51186">
    <property type="entry name" value="GNAT"/>
    <property type="match status" value="1"/>
</dbReference>
<gene>
    <name evidence="2" type="ORF">D9756_007110</name>
</gene>
<dbReference type="EMBL" id="JAACJO010000009">
    <property type="protein sequence ID" value="KAF5353899.1"/>
    <property type="molecule type" value="Genomic_DNA"/>
</dbReference>
<keyword evidence="3" id="KW-1185">Reference proteome</keyword>
<dbReference type="InterPro" id="IPR050276">
    <property type="entry name" value="MshD_Acetyltransferase"/>
</dbReference>
<dbReference type="InterPro" id="IPR016181">
    <property type="entry name" value="Acyl_CoA_acyltransferase"/>
</dbReference>
<accession>A0A8H5D5C9</accession>
<dbReference type="Gene3D" id="3.40.630.30">
    <property type="match status" value="1"/>
</dbReference>
<dbReference type="Pfam" id="PF00583">
    <property type="entry name" value="Acetyltransf_1"/>
    <property type="match status" value="1"/>
</dbReference>
<name>A0A8H5D5C9_9AGAR</name>
<evidence type="ECO:0000313" key="2">
    <source>
        <dbReference type="EMBL" id="KAF5353899.1"/>
    </source>
</evidence>
<evidence type="ECO:0000313" key="3">
    <source>
        <dbReference type="Proteomes" id="UP000559027"/>
    </source>
</evidence>
<dbReference type="PANTHER" id="PTHR43617">
    <property type="entry name" value="L-AMINO ACID N-ACETYLTRANSFERASE"/>
    <property type="match status" value="1"/>
</dbReference>
<organism evidence="2 3">
    <name type="scientific">Leucocoprinus leucothites</name>
    <dbReference type="NCBI Taxonomy" id="201217"/>
    <lineage>
        <taxon>Eukaryota</taxon>
        <taxon>Fungi</taxon>
        <taxon>Dikarya</taxon>
        <taxon>Basidiomycota</taxon>
        <taxon>Agaricomycotina</taxon>
        <taxon>Agaricomycetes</taxon>
        <taxon>Agaricomycetidae</taxon>
        <taxon>Agaricales</taxon>
        <taxon>Agaricineae</taxon>
        <taxon>Agaricaceae</taxon>
        <taxon>Leucocoprinus</taxon>
    </lineage>
</organism>
<dbReference type="InterPro" id="IPR000182">
    <property type="entry name" value="GNAT_dom"/>
</dbReference>
<dbReference type="AlphaFoldDB" id="A0A8H5D5C9"/>
<sequence>MDGESSYTIYSIPAIPGHHHILQYKELHLKALKTNPEHFATTYEQALSLSFEEWKSRIQSRDKVTIVAVAPLQGSLVKGPKESDLQQKWVGMVTVIGPKTLQRFGFTPPRSVQGHSGYDLESYFCIVGVWVDPDHRRKGLARKMMEGGIGWIQADDVPDQPVEKRTLVLQVTEDNQEAIGMYSSMGFNFVKADEGAEDKRPWMYLKLGD</sequence>
<dbReference type="GO" id="GO:0016747">
    <property type="term" value="F:acyltransferase activity, transferring groups other than amino-acyl groups"/>
    <property type="evidence" value="ECO:0007669"/>
    <property type="project" value="InterPro"/>
</dbReference>
<dbReference type="CDD" id="cd04301">
    <property type="entry name" value="NAT_SF"/>
    <property type="match status" value="1"/>
</dbReference>
<comment type="caution">
    <text evidence="2">The sequence shown here is derived from an EMBL/GenBank/DDBJ whole genome shotgun (WGS) entry which is preliminary data.</text>
</comment>
<dbReference type="SUPFAM" id="SSF55729">
    <property type="entry name" value="Acyl-CoA N-acyltransferases (Nat)"/>
    <property type="match status" value="1"/>
</dbReference>
<protein>
    <recommendedName>
        <fullName evidence="1">N-acetyltransferase domain-containing protein</fullName>
    </recommendedName>
</protein>
<proteinExistence type="predicted"/>
<dbReference type="PANTHER" id="PTHR43617:SF34">
    <property type="entry name" value="PUTATIVE-RELATED"/>
    <property type="match status" value="1"/>
</dbReference>
<dbReference type="Proteomes" id="UP000559027">
    <property type="component" value="Unassembled WGS sequence"/>
</dbReference>
<reference evidence="2 3" key="1">
    <citation type="journal article" date="2020" name="ISME J.">
        <title>Uncovering the hidden diversity of litter-decomposition mechanisms in mushroom-forming fungi.</title>
        <authorList>
            <person name="Floudas D."/>
            <person name="Bentzer J."/>
            <person name="Ahren D."/>
            <person name="Johansson T."/>
            <person name="Persson P."/>
            <person name="Tunlid A."/>
        </authorList>
    </citation>
    <scope>NUCLEOTIDE SEQUENCE [LARGE SCALE GENOMIC DNA]</scope>
    <source>
        <strain evidence="2 3">CBS 146.42</strain>
    </source>
</reference>
<evidence type="ECO:0000259" key="1">
    <source>
        <dbReference type="PROSITE" id="PS51186"/>
    </source>
</evidence>